<dbReference type="Pfam" id="PF01863">
    <property type="entry name" value="YgjP-like"/>
    <property type="match status" value="1"/>
</dbReference>
<feature type="domain" description="YgjP-like metallopeptidase" evidence="1">
    <location>
        <begin position="24"/>
        <end position="234"/>
    </location>
</feature>
<dbReference type="CDD" id="cd07344">
    <property type="entry name" value="M48_yhfN_like"/>
    <property type="match status" value="1"/>
</dbReference>
<dbReference type="PANTHER" id="PTHR30399">
    <property type="entry name" value="UNCHARACTERIZED PROTEIN YGJP"/>
    <property type="match status" value="1"/>
</dbReference>
<dbReference type="PANTHER" id="PTHR30399:SF1">
    <property type="entry name" value="UTP PYROPHOSPHATASE"/>
    <property type="match status" value="1"/>
</dbReference>
<dbReference type="InterPro" id="IPR053136">
    <property type="entry name" value="UTP_pyrophosphatase-like"/>
</dbReference>
<dbReference type="AlphaFoldDB" id="A0A841TVN9"/>
<accession>A0A841TVN9</accession>
<dbReference type="Proteomes" id="UP000553776">
    <property type="component" value="Unassembled WGS sequence"/>
</dbReference>
<reference evidence="2 3" key="1">
    <citation type="submission" date="2020-08" db="EMBL/GenBank/DDBJ databases">
        <title>Cohnella phylogeny.</title>
        <authorList>
            <person name="Dunlap C."/>
        </authorList>
    </citation>
    <scope>NUCLEOTIDE SEQUENCE [LARGE SCALE GENOMIC DNA]</scope>
    <source>
        <strain evidence="2 3">DSM 25239</strain>
    </source>
</reference>
<sequence length="243" mass="28474">MPFFTYGNSTFDYDLITTEAADDVKISVEWMEGITVTAPIHVTPEQLTPVLRKKAPWIIKKWSELNEIASPPVPKEFVSGEKFPYIGRQYRLKVLTGRDIEQPDFTFRQNAFIATIPQHWDKQTRRKWLRNAFQEWYISFGSVKLKERLIRFAKLLGVQPTGLTLKEQKMRWGSCTKTGDILINWRLVMAPARVIDYVLVHELAHMKVPDHSADFWRLVRGILPDYEERKEWLRVNGPTLTLE</sequence>
<keyword evidence="3" id="KW-1185">Reference proteome</keyword>
<evidence type="ECO:0000259" key="1">
    <source>
        <dbReference type="Pfam" id="PF01863"/>
    </source>
</evidence>
<evidence type="ECO:0000313" key="2">
    <source>
        <dbReference type="EMBL" id="MBB6691042.1"/>
    </source>
</evidence>
<dbReference type="Gene3D" id="3.30.2010.10">
    <property type="entry name" value="Metalloproteases ('zincins'), catalytic domain"/>
    <property type="match status" value="1"/>
</dbReference>
<organism evidence="2 3">
    <name type="scientific">Cohnella xylanilytica</name>
    <dbReference type="NCBI Taxonomy" id="557555"/>
    <lineage>
        <taxon>Bacteria</taxon>
        <taxon>Bacillati</taxon>
        <taxon>Bacillota</taxon>
        <taxon>Bacilli</taxon>
        <taxon>Bacillales</taxon>
        <taxon>Paenibacillaceae</taxon>
        <taxon>Cohnella</taxon>
    </lineage>
</organism>
<dbReference type="EMBL" id="JACJVR010000020">
    <property type="protein sequence ID" value="MBB6691042.1"/>
    <property type="molecule type" value="Genomic_DNA"/>
</dbReference>
<protein>
    <submittedName>
        <fullName evidence="2">M48 family metallopeptidase</fullName>
    </submittedName>
</protein>
<dbReference type="RefSeq" id="WP_185135043.1">
    <property type="nucleotide sequence ID" value="NZ_BORM01000038.1"/>
</dbReference>
<gene>
    <name evidence="2" type="ORF">H7B90_06455</name>
</gene>
<proteinExistence type="predicted"/>
<dbReference type="InterPro" id="IPR002725">
    <property type="entry name" value="YgjP-like_metallopeptidase"/>
</dbReference>
<evidence type="ECO:0000313" key="3">
    <source>
        <dbReference type="Proteomes" id="UP000553776"/>
    </source>
</evidence>
<name>A0A841TVN9_9BACL</name>
<comment type="caution">
    <text evidence="2">The sequence shown here is derived from an EMBL/GenBank/DDBJ whole genome shotgun (WGS) entry which is preliminary data.</text>
</comment>